<organism evidence="1 2">
    <name type="scientific">Dentiscutata erythropus</name>
    <dbReference type="NCBI Taxonomy" id="1348616"/>
    <lineage>
        <taxon>Eukaryota</taxon>
        <taxon>Fungi</taxon>
        <taxon>Fungi incertae sedis</taxon>
        <taxon>Mucoromycota</taxon>
        <taxon>Glomeromycotina</taxon>
        <taxon>Glomeromycetes</taxon>
        <taxon>Diversisporales</taxon>
        <taxon>Gigasporaceae</taxon>
        <taxon>Dentiscutata</taxon>
    </lineage>
</organism>
<feature type="non-terminal residue" evidence="1">
    <location>
        <position position="1"/>
    </location>
</feature>
<reference evidence="1" key="1">
    <citation type="submission" date="2021-06" db="EMBL/GenBank/DDBJ databases">
        <authorList>
            <person name="Kallberg Y."/>
            <person name="Tangrot J."/>
            <person name="Rosling A."/>
        </authorList>
    </citation>
    <scope>NUCLEOTIDE SEQUENCE</scope>
    <source>
        <strain evidence="1">MA453B</strain>
    </source>
</reference>
<dbReference type="EMBL" id="CAJVPY010044916">
    <property type="protein sequence ID" value="CAG8809304.1"/>
    <property type="molecule type" value="Genomic_DNA"/>
</dbReference>
<gene>
    <name evidence="1" type="ORF">DERYTH_LOCUS25070</name>
</gene>
<dbReference type="AlphaFoldDB" id="A0A9N9PEM9"/>
<comment type="caution">
    <text evidence="1">The sequence shown here is derived from an EMBL/GenBank/DDBJ whole genome shotgun (WGS) entry which is preliminary data.</text>
</comment>
<proteinExistence type="predicted"/>
<evidence type="ECO:0000313" key="1">
    <source>
        <dbReference type="EMBL" id="CAG8809304.1"/>
    </source>
</evidence>
<dbReference type="Proteomes" id="UP000789405">
    <property type="component" value="Unassembled WGS sequence"/>
</dbReference>
<feature type="non-terminal residue" evidence="1">
    <location>
        <position position="56"/>
    </location>
</feature>
<accession>A0A9N9PEM9</accession>
<sequence length="56" mass="6555">AIQDFLSTYKAMRFALTEYSCATPEEYDEIVENATKELIEYNSEFGSRKYFGQKPM</sequence>
<name>A0A9N9PEM9_9GLOM</name>
<protein>
    <submittedName>
        <fullName evidence="1">23506_t:CDS:1</fullName>
    </submittedName>
</protein>
<evidence type="ECO:0000313" key="2">
    <source>
        <dbReference type="Proteomes" id="UP000789405"/>
    </source>
</evidence>
<keyword evidence="2" id="KW-1185">Reference proteome</keyword>